<name>A0AA96JSD1_9BACT</name>
<dbReference type="Pfam" id="PF03435">
    <property type="entry name" value="Sacchrp_dh_NADP"/>
    <property type="match status" value="1"/>
</dbReference>
<accession>A0AA96JSD1</accession>
<dbReference type="Proteomes" id="UP001302719">
    <property type="component" value="Chromosome"/>
</dbReference>
<evidence type="ECO:0000259" key="1">
    <source>
        <dbReference type="Pfam" id="PF03435"/>
    </source>
</evidence>
<protein>
    <submittedName>
        <fullName evidence="3">Saccharopine dehydrogenase C-terminal domain-containing protein</fullName>
    </submittedName>
</protein>
<feature type="domain" description="Saccharopine dehydrogenase-like C-terminal" evidence="2">
    <location>
        <begin position="127"/>
        <end position="350"/>
    </location>
</feature>
<dbReference type="SUPFAM" id="SSF55347">
    <property type="entry name" value="Glyceraldehyde-3-phosphate dehydrogenase-like, C-terminal domain"/>
    <property type="match status" value="1"/>
</dbReference>
<gene>
    <name evidence="3" type="ORF">PP769_18610</name>
</gene>
<dbReference type="AlphaFoldDB" id="A0AA96JSD1"/>
<evidence type="ECO:0000259" key="2">
    <source>
        <dbReference type="Pfam" id="PF16653"/>
    </source>
</evidence>
<dbReference type="Gene3D" id="3.40.50.720">
    <property type="entry name" value="NAD(P)-binding Rossmann-like Domain"/>
    <property type="match status" value="1"/>
</dbReference>
<feature type="domain" description="Saccharopine dehydrogenase NADP binding" evidence="1">
    <location>
        <begin position="4"/>
        <end position="105"/>
    </location>
</feature>
<dbReference type="InterPro" id="IPR032095">
    <property type="entry name" value="Sacchrp_dh-like_C"/>
</dbReference>
<reference evidence="3 4" key="1">
    <citation type="submission" date="2023-01" db="EMBL/GenBank/DDBJ databases">
        <title>Cultivation and genomic characterization of new, ubiquitous marine nitrite-oxidizing bacteria from the Nitrospirales.</title>
        <authorList>
            <person name="Mueller A.J."/>
            <person name="Daebeler A."/>
            <person name="Herbold C.W."/>
            <person name="Kirkegaard R.H."/>
            <person name="Daims H."/>
        </authorList>
    </citation>
    <scope>NUCLEOTIDE SEQUENCE [LARGE SCALE GENOMIC DNA]</scope>
    <source>
        <strain evidence="3 4">VA</strain>
    </source>
</reference>
<dbReference type="Pfam" id="PF16653">
    <property type="entry name" value="Sacchrp_dh_C"/>
    <property type="match status" value="1"/>
</dbReference>
<evidence type="ECO:0000313" key="4">
    <source>
        <dbReference type="Proteomes" id="UP001302719"/>
    </source>
</evidence>
<dbReference type="InterPro" id="IPR036291">
    <property type="entry name" value="NAD(P)-bd_dom_sf"/>
</dbReference>
<sequence>MGKICILGGGKIGSLIATLLVECEDYEVVLGDVDPEVVARLKGEIAHDHFQVSSVDVQDTTALGRFIDSVGPEGIISCLPYFCNQAVGEQARACGAHYFDLTEDVEVTRKIREVSEGASSAFVPQCGLAPGFISIVAHELMTRFDSVDIVKMRVGALPVNPSNVLKYSLTWSTDGLINEYGNTCYGIENSREVPLLPLEGYETIAIDGLLYEAFNTSGGLGTLADTYAGKVRTMNYKTLRYPGHCEKIYLLMNDLKLNDDRETLKRILEKAVPKTLQDVVLIYTSVTGLRKGELYEENFVQKIYPQTIAERLWSAIQVTTAAGMCSVVDLVFERPGQYRGFVTQETFDLPSILANRFGRYFQPDDSCS</sequence>
<keyword evidence="4" id="KW-1185">Reference proteome</keyword>
<dbReference type="EMBL" id="CP116967">
    <property type="protein sequence ID" value="WNM57960.1"/>
    <property type="molecule type" value="Genomic_DNA"/>
</dbReference>
<evidence type="ECO:0000313" key="3">
    <source>
        <dbReference type="EMBL" id="WNM57960.1"/>
    </source>
</evidence>
<dbReference type="KEGG" id="nall:PP769_18610"/>
<proteinExistence type="predicted"/>
<dbReference type="SUPFAM" id="SSF51735">
    <property type="entry name" value="NAD(P)-binding Rossmann-fold domains"/>
    <property type="match status" value="1"/>
</dbReference>
<dbReference type="RefSeq" id="WP_312643094.1">
    <property type="nucleotide sequence ID" value="NZ_CP116967.1"/>
</dbReference>
<dbReference type="Gene3D" id="3.30.360.10">
    <property type="entry name" value="Dihydrodipicolinate Reductase, domain 2"/>
    <property type="match status" value="1"/>
</dbReference>
<organism evidence="3 4">
    <name type="scientific">Candidatus Nitrospira allomarina</name>
    <dbReference type="NCBI Taxonomy" id="3020900"/>
    <lineage>
        <taxon>Bacteria</taxon>
        <taxon>Pseudomonadati</taxon>
        <taxon>Nitrospirota</taxon>
        <taxon>Nitrospiria</taxon>
        <taxon>Nitrospirales</taxon>
        <taxon>Nitrospiraceae</taxon>
        <taxon>Nitrospira</taxon>
    </lineage>
</organism>
<dbReference type="InterPro" id="IPR005097">
    <property type="entry name" value="Sacchrp_dh_NADP-bd"/>
</dbReference>